<keyword evidence="4" id="KW-0804">Transcription</keyword>
<dbReference type="RefSeq" id="WP_212695233.1">
    <property type="nucleotide sequence ID" value="NZ_CP058649.1"/>
</dbReference>
<sequence length="167" mass="19580">MKKTYDLKYNNAKGEWNVDVHFKIGEIADMYNTSIRALRLYDKMDLFKPEYTDEQTGYRYYTIDQFPVLNTILVFKSIGIRLIDIKKLMENGIDPDELIHLLQQKQAYWENQIEIAKYNLESIENIQSAVGLKCEASDDTPDAYKMSKLVCLENLKVSHLLSEVLWL</sequence>
<evidence type="ECO:0000256" key="4">
    <source>
        <dbReference type="ARBA" id="ARBA00023163"/>
    </source>
</evidence>
<dbReference type="PANTHER" id="PTHR30204">
    <property type="entry name" value="REDOX-CYCLING DRUG-SENSING TRANSCRIPTIONAL ACTIVATOR SOXR"/>
    <property type="match status" value="1"/>
</dbReference>
<reference evidence="6" key="1">
    <citation type="submission" date="2020-07" db="EMBL/GenBank/DDBJ databases">
        <title>Vallitalea pronyensis genome.</title>
        <authorList>
            <person name="Postec A."/>
        </authorList>
    </citation>
    <scope>NUCLEOTIDE SEQUENCE</scope>
    <source>
        <strain evidence="6">FatNI3</strain>
    </source>
</reference>
<dbReference type="CDD" id="cd01107">
    <property type="entry name" value="HTH_BmrR"/>
    <property type="match status" value="1"/>
</dbReference>
<feature type="domain" description="HTH merR-type" evidence="5">
    <location>
        <begin position="21"/>
        <end position="91"/>
    </location>
</feature>
<evidence type="ECO:0000259" key="5">
    <source>
        <dbReference type="PROSITE" id="PS50937"/>
    </source>
</evidence>
<dbReference type="InterPro" id="IPR000551">
    <property type="entry name" value="MerR-type_HTH_dom"/>
</dbReference>
<dbReference type="InterPro" id="IPR009061">
    <property type="entry name" value="DNA-bd_dom_put_sf"/>
</dbReference>
<name>A0A8J8MMF5_9FIRM</name>
<evidence type="ECO:0000256" key="3">
    <source>
        <dbReference type="ARBA" id="ARBA00023125"/>
    </source>
</evidence>
<dbReference type="KEGG" id="vpy:HZI73_20535"/>
<keyword evidence="7" id="KW-1185">Reference proteome</keyword>
<dbReference type="AlphaFoldDB" id="A0A8J8MMF5"/>
<dbReference type="PROSITE" id="PS50937">
    <property type="entry name" value="HTH_MERR_2"/>
    <property type="match status" value="1"/>
</dbReference>
<dbReference type="SMART" id="SM00422">
    <property type="entry name" value="HTH_MERR"/>
    <property type="match status" value="1"/>
</dbReference>
<accession>A0A8J8MMF5</accession>
<evidence type="ECO:0000256" key="1">
    <source>
        <dbReference type="ARBA" id="ARBA00022491"/>
    </source>
</evidence>
<dbReference type="Pfam" id="PF13411">
    <property type="entry name" value="MerR_1"/>
    <property type="match status" value="1"/>
</dbReference>
<dbReference type="EMBL" id="CP058649">
    <property type="protein sequence ID" value="QUI24542.1"/>
    <property type="molecule type" value="Genomic_DNA"/>
</dbReference>
<dbReference type="SUPFAM" id="SSF46955">
    <property type="entry name" value="Putative DNA-binding domain"/>
    <property type="match status" value="1"/>
</dbReference>
<proteinExistence type="predicted"/>
<evidence type="ECO:0000256" key="2">
    <source>
        <dbReference type="ARBA" id="ARBA00023015"/>
    </source>
</evidence>
<evidence type="ECO:0000313" key="7">
    <source>
        <dbReference type="Proteomes" id="UP000683246"/>
    </source>
</evidence>
<gene>
    <name evidence="6" type="ORF">HZI73_20535</name>
</gene>
<dbReference type="Proteomes" id="UP000683246">
    <property type="component" value="Chromosome"/>
</dbReference>
<organism evidence="6 7">
    <name type="scientific">Vallitalea pronyensis</name>
    <dbReference type="NCBI Taxonomy" id="1348613"/>
    <lineage>
        <taxon>Bacteria</taxon>
        <taxon>Bacillati</taxon>
        <taxon>Bacillota</taxon>
        <taxon>Clostridia</taxon>
        <taxon>Lachnospirales</taxon>
        <taxon>Vallitaleaceae</taxon>
        <taxon>Vallitalea</taxon>
    </lineage>
</organism>
<keyword evidence="3" id="KW-0238">DNA-binding</keyword>
<evidence type="ECO:0000313" key="6">
    <source>
        <dbReference type="EMBL" id="QUI24542.1"/>
    </source>
</evidence>
<keyword evidence="2" id="KW-0805">Transcription regulation</keyword>
<protein>
    <submittedName>
        <fullName evidence="6">MerR family transcriptional regulator</fullName>
    </submittedName>
</protein>
<keyword evidence="1" id="KW-0678">Repressor</keyword>
<dbReference type="Gene3D" id="1.10.1660.10">
    <property type="match status" value="1"/>
</dbReference>
<dbReference type="GO" id="GO:0003677">
    <property type="term" value="F:DNA binding"/>
    <property type="evidence" value="ECO:0007669"/>
    <property type="project" value="UniProtKB-KW"/>
</dbReference>
<dbReference type="InterPro" id="IPR047057">
    <property type="entry name" value="MerR_fam"/>
</dbReference>
<dbReference type="GO" id="GO:0003700">
    <property type="term" value="F:DNA-binding transcription factor activity"/>
    <property type="evidence" value="ECO:0007669"/>
    <property type="project" value="InterPro"/>
</dbReference>
<dbReference type="PANTHER" id="PTHR30204:SF69">
    <property type="entry name" value="MERR-FAMILY TRANSCRIPTIONAL REGULATOR"/>
    <property type="match status" value="1"/>
</dbReference>